<evidence type="ECO:0000313" key="2">
    <source>
        <dbReference type="Proteomes" id="UP000269331"/>
    </source>
</evidence>
<accession>A0A2Z5TTK9</accession>
<sequence length="48" mass="5283">MFSKNKSPFLLALGFFLIAVSPLYGNKYLNIIAGLVLILISVLRSRGN</sequence>
<dbReference type="AlphaFoldDB" id="A0A2Z5TTK9"/>
<reference evidence="1 2" key="1">
    <citation type="journal article" date="2018" name="Genome Biol. Evol.">
        <title>Complete Genome Sequence of Streptococcus ruminantium sp. nov. GUT-187T (=DSM 104980T =JCM 31869T), the Type Strain of S. ruminantium, and Comparison with Genome Sequences of Streptococcus suis Strains.</title>
        <authorList>
            <person name="Tohya M."/>
            <person name="Sekizaki T."/>
            <person name="Miyoshi-Akiyama T."/>
        </authorList>
    </citation>
    <scope>NUCLEOTIDE SEQUENCE [LARGE SCALE GENOMIC DNA]</scope>
    <source>
        <strain evidence="1 2">GUT187T</strain>
    </source>
</reference>
<name>A0A2Z5TTK9_9STRE</name>
<dbReference type="Proteomes" id="UP000269331">
    <property type="component" value="Chromosome"/>
</dbReference>
<gene>
    <name evidence="1" type="ORF">SR187_9565</name>
</gene>
<evidence type="ECO:0000313" key="1">
    <source>
        <dbReference type="EMBL" id="BBA93514.1"/>
    </source>
</evidence>
<dbReference type="RefSeq" id="WP_165437846.1">
    <property type="nucleotide sequence ID" value="NZ_BCEZ01000044.1"/>
</dbReference>
<protein>
    <submittedName>
        <fullName evidence="1">Uncharacterized protein</fullName>
    </submittedName>
</protein>
<dbReference type="KEGG" id="srq:SR187_9565"/>
<dbReference type="EMBL" id="AP018400">
    <property type="protein sequence ID" value="BBA93514.1"/>
    <property type="molecule type" value="Genomic_DNA"/>
</dbReference>
<proteinExistence type="predicted"/>
<organism evidence="1 2">
    <name type="scientific">Streptococcus ruminantium</name>
    <dbReference type="NCBI Taxonomy" id="1917441"/>
    <lineage>
        <taxon>Bacteria</taxon>
        <taxon>Bacillati</taxon>
        <taxon>Bacillota</taxon>
        <taxon>Bacilli</taxon>
        <taxon>Lactobacillales</taxon>
        <taxon>Streptococcaceae</taxon>
        <taxon>Streptococcus</taxon>
    </lineage>
</organism>